<feature type="region of interest" description="Disordered" evidence="1">
    <location>
        <begin position="1"/>
        <end position="25"/>
    </location>
</feature>
<feature type="region of interest" description="Disordered" evidence="1">
    <location>
        <begin position="103"/>
        <end position="132"/>
    </location>
</feature>
<accession>A0A9W8IFG5</accession>
<gene>
    <name evidence="2" type="ORF">GGH94_004354</name>
</gene>
<dbReference type="PANTHER" id="PTHR34066:SF1">
    <property type="entry name" value="DUF1764 FAMILY PROTEIN"/>
    <property type="match status" value="1"/>
</dbReference>
<dbReference type="PANTHER" id="PTHR34066">
    <property type="entry name" value="GROWTH FACTOR 2"/>
    <property type="match status" value="1"/>
</dbReference>
<protein>
    <recommendedName>
        <fullName evidence="4">DUF1764-domain-containing protein</fullName>
    </recommendedName>
</protein>
<organism evidence="2 3">
    <name type="scientific">Coemansia aciculifera</name>
    <dbReference type="NCBI Taxonomy" id="417176"/>
    <lineage>
        <taxon>Eukaryota</taxon>
        <taxon>Fungi</taxon>
        <taxon>Fungi incertae sedis</taxon>
        <taxon>Zoopagomycota</taxon>
        <taxon>Kickxellomycotina</taxon>
        <taxon>Kickxellomycetes</taxon>
        <taxon>Kickxellales</taxon>
        <taxon>Kickxellaceae</taxon>
        <taxon>Coemansia</taxon>
    </lineage>
</organism>
<keyword evidence="3" id="KW-1185">Reference proteome</keyword>
<feature type="compositionally biased region" description="Basic and acidic residues" evidence="1">
    <location>
        <begin position="118"/>
        <end position="132"/>
    </location>
</feature>
<evidence type="ECO:0000313" key="2">
    <source>
        <dbReference type="EMBL" id="KAJ2862300.1"/>
    </source>
</evidence>
<dbReference type="EMBL" id="JANBUY010000174">
    <property type="protein sequence ID" value="KAJ2862300.1"/>
    <property type="molecule type" value="Genomic_DNA"/>
</dbReference>
<dbReference type="Proteomes" id="UP001140074">
    <property type="component" value="Unassembled WGS sequence"/>
</dbReference>
<name>A0A9W8IFG5_9FUNG</name>
<dbReference type="AlphaFoldDB" id="A0A9W8IFG5"/>
<reference evidence="2" key="1">
    <citation type="submission" date="2022-07" db="EMBL/GenBank/DDBJ databases">
        <title>Phylogenomic reconstructions and comparative analyses of Kickxellomycotina fungi.</title>
        <authorList>
            <person name="Reynolds N.K."/>
            <person name="Stajich J.E."/>
            <person name="Barry K."/>
            <person name="Grigoriev I.V."/>
            <person name="Crous P."/>
            <person name="Smith M.E."/>
        </authorList>
    </citation>
    <scope>NUCLEOTIDE SEQUENCE</scope>
    <source>
        <strain evidence="2">RSA 476</strain>
    </source>
</reference>
<evidence type="ECO:0000256" key="1">
    <source>
        <dbReference type="SAM" id="MobiDB-lite"/>
    </source>
</evidence>
<dbReference type="Pfam" id="PF08576">
    <property type="entry name" value="DUF1764"/>
    <property type="match status" value="1"/>
</dbReference>
<evidence type="ECO:0008006" key="4">
    <source>
        <dbReference type="Google" id="ProtNLM"/>
    </source>
</evidence>
<proteinExistence type="predicted"/>
<evidence type="ECO:0000313" key="3">
    <source>
        <dbReference type="Proteomes" id="UP001140074"/>
    </source>
</evidence>
<sequence>MPKVNNKVRSGKIEKKKQQQPLPKAVAVPKSEIDDIFATKKQPSAATTVAPKSEIDDIFAAKKLPSAKTTTTATATTTTTTTTTTVTNTTPKAKSVTVVDATASAATTTIQQQQKRPPKSDDFADSRGKGSKYTEDGLRVFYMEDLRIGEGEGATELCPFDCTCCY</sequence>
<dbReference type="InterPro" id="IPR013885">
    <property type="entry name" value="DUF1764_euk"/>
</dbReference>
<comment type="caution">
    <text evidence="2">The sequence shown here is derived from an EMBL/GenBank/DDBJ whole genome shotgun (WGS) entry which is preliminary data.</text>
</comment>